<dbReference type="PANTHER" id="PTHR45527:SF1">
    <property type="entry name" value="FATTY ACID SYNTHASE"/>
    <property type="match status" value="1"/>
</dbReference>
<dbReference type="SUPFAM" id="SSF52777">
    <property type="entry name" value="CoA-dependent acyltransferases"/>
    <property type="match status" value="2"/>
</dbReference>
<evidence type="ECO:0000313" key="3">
    <source>
        <dbReference type="EMBL" id="MBB5953901.1"/>
    </source>
</evidence>
<dbReference type="PROSITE" id="PS00455">
    <property type="entry name" value="AMP_BINDING"/>
    <property type="match status" value="1"/>
</dbReference>
<dbReference type="GO" id="GO:0044550">
    <property type="term" value="P:secondary metabolite biosynthetic process"/>
    <property type="evidence" value="ECO:0007669"/>
    <property type="project" value="TreeGrafter"/>
</dbReference>
<dbReference type="Gene3D" id="3.30.559.10">
    <property type="entry name" value="Chloramphenicol acetyltransferase-like domain"/>
    <property type="match status" value="1"/>
</dbReference>
<feature type="domain" description="Condensation" evidence="2">
    <location>
        <begin position="203"/>
        <end position="290"/>
    </location>
</feature>
<dbReference type="Pfam" id="PF00668">
    <property type="entry name" value="Condensation"/>
    <property type="match status" value="2"/>
</dbReference>
<dbReference type="InterPro" id="IPR001242">
    <property type="entry name" value="Condensation_dom"/>
</dbReference>
<feature type="domain" description="AMP-dependent synthetase/ligase" evidence="1">
    <location>
        <begin position="410"/>
        <end position="598"/>
    </location>
</feature>
<feature type="domain" description="AMP-dependent synthetase/ligase" evidence="1">
    <location>
        <begin position="607"/>
        <end position="678"/>
    </location>
</feature>
<evidence type="ECO:0000313" key="4">
    <source>
        <dbReference type="Proteomes" id="UP000547510"/>
    </source>
</evidence>
<dbReference type="SUPFAM" id="SSF56801">
    <property type="entry name" value="Acetyl-CoA synthetase-like"/>
    <property type="match status" value="1"/>
</dbReference>
<dbReference type="Proteomes" id="UP000547510">
    <property type="component" value="Unassembled WGS sequence"/>
</dbReference>
<dbReference type="EMBL" id="JACHJN010000001">
    <property type="protein sequence ID" value="MBB5953901.1"/>
    <property type="molecule type" value="Genomic_DNA"/>
</dbReference>
<evidence type="ECO:0000259" key="2">
    <source>
        <dbReference type="Pfam" id="PF00668"/>
    </source>
</evidence>
<keyword evidence="4" id="KW-1185">Reference proteome</keyword>
<dbReference type="InterPro" id="IPR020845">
    <property type="entry name" value="AMP-binding_CS"/>
</dbReference>
<comment type="caution">
    <text evidence="3">The sequence shown here is derived from an EMBL/GenBank/DDBJ whole genome shotgun (WGS) entry which is preliminary data.</text>
</comment>
<dbReference type="Gene3D" id="3.40.50.12780">
    <property type="entry name" value="N-terminal domain of ligase-like"/>
    <property type="match status" value="2"/>
</dbReference>
<dbReference type="Pfam" id="PF00501">
    <property type="entry name" value="AMP-binding"/>
    <property type="match status" value="2"/>
</dbReference>
<gene>
    <name evidence="3" type="ORF">FHS29_000471</name>
</gene>
<protein>
    <submittedName>
        <fullName evidence="3">Non-ribosomal peptide synthetase component F</fullName>
    </submittedName>
</protein>
<feature type="domain" description="Condensation" evidence="2">
    <location>
        <begin position="11"/>
        <end position="167"/>
    </location>
</feature>
<evidence type="ECO:0000259" key="1">
    <source>
        <dbReference type="Pfam" id="PF00501"/>
    </source>
</evidence>
<dbReference type="GO" id="GO:0008610">
    <property type="term" value="P:lipid biosynthetic process"/>
    <property type="evidence" value="ECO:0007669"/>
    <property type="project" value="UniProtKB-ARBA"/>
</dbReference>
<reference evidence="3 4" key="1">
    <citation type="submission" date="2020-08" db="EMBL/GenBank/DDBJ databases">
        <title>Genomic Encyclopedia of Type Strains, Phase III (KMG-III): the genomes of soil and plant-associated and newly described type strains.</title>
        <authorList>
            <person name="Whitman W."/>
        </authorList>
    </citation>
    <scope>NUCLEOTIDE SEQUENCE [LARGE SCALE GENOMIC DNA]</scope>
    <source>
        <strain evidence="3 4">CECT 8640</strain>
    </source>
</reference>
<dbReference type="InterPro" id="IPR042099">
    <property type="entry name" value="ANL_N_sf"/>
</dbReference>
<dbReference type="RefSeq" id="WP_184687716.1">
    <property type="nucleotide sequence ID" value="NZ_JACHJN010000001.1"/>
</dbReference>
<dbReference type="PANTHER" id="PTHR45527">
    <property type="entry name" value="NONRIBOSOMAL PEPTIDE SYNTHETASE"/>
    <property type="match status" value="1"/>
</dbReference>
<name>A0A841C9R5_9PSEU</name>
<organism evidence="3 4">
    <name type="scientific">Saccharothrix tamanrassetensis</name>
    <dbReference type="NCBI Taxonomy" id="1051531"/>
    <lineage>
        <taxon>Bacteria</taxon>
        <taxon>Bacillati</taxon>
        <taxon>Actinomycetota</taxon>
        <taxon>Actinomycetes</taxon>
        <taxon>Pseudonocardiales</taxon>
        <taxon>Pseudonocardiaceae</taxon>
        <taxon>Saccharothrix</taxon>
    </lineage>
</organism>
<proteinExistence type="predicted"/>
<dbReference type="InterPro" id="IPR023213">
    <property type="entry name" value="CAT-like_dom_sf"/>
</dbReference>
<dbReference type="GO" id="GO:0005737">
    <property type="term" value="C:cytoplasm"/>
    <property type="evidence" value="ECO:0007669"/>
    <property type="project" value="TreeGrafter"/>
</dbReference>
<dbReference type="GO" id="GO:0003824">
    <property type="term" value="F:catalytic activity"/>
    <property type="evidence" value="ECO:0007669"/>
    <property type="project" value="InterPro"/>
</dbReference>
<dbReference type="Gene3D" id="3.30.559.30">
    <property type="entry name" value="Nonribosomal peptide synthetase, condensation domain"/>
    <property type="match status" value="1"/>
</dbReference>
<sequence length="737" mass="79416">MTGVRVEGHRLSVQQRRVWRVLESGRPCSAQALVAIEGLLDASRLAAALRAVVREHEILRTTYHRVPGVRTAVQVVRDDMGLEWSEVDGAVERIAADERARPFDLEHGPVVRATLFVRTRRLLITLCPMAADRATLRLVVGWTADHYAGRTPGEALRYVQYAERQHELADTHGTAALVTARADAALVWFPLPGGVAGAFESVRSAVGDYARSCGVRVESVLLAVWHVLLHRISGQREVSVGTAFPARKHEELRDCPGPFTLWVGTRSSIGDATGFGAVVAAIDSQLTATEEVEEFIRDADPTGWTAAFEYVPAVPTRGFPVVWDDVDAEPCDVRLTCIGDRLVWHSDRFGSEYLRHLDSQYRTLLAGLLADGSTPVRRVGALDPRTRGELLDGFVQGDVRPVDRTLHELFEEQAARTPDALAVADPGGRLSYRDLDALAGRIALWLTDKGIGPGKRVAVSLGHGSGLLAVLLGVLKAGGAYVPVDPVLPALRRDRLIALGGCDIVLDEDFSFSDVPAGSADARVSVRTDDVAYVLFTTGSTGEPKGVVVPHRAVVNYLLWCAENYASNGEGSVLHSSIGFDLTVTGLFLPLVTGRAVHADPAWRGHTRVIDEYGPTEAAAGCCAHEVTASDRDTGPVPIGRPIANTDIHLLGDDLEPVPIGFPGQVHVGGAGLAYGYLGASARTAESFIPHPFSAVPGARLYRTGDLACRTADGRLRYLGRIDEQVNVRGVRVEPEE</sequence>
<dbReference type="GO" id="GO:0043041">
    <property type="term" value="P:amino acid activation for nonribosomal peptide biosynthetic process"/>
    <property type="evidence" value="ECO:0007669"/>
    <property type="project" value="TreeGrafter"/>
</dbReference>
<dbReference type="InterPro" id="IPR000873">
    <property type="entry name" value="AMP-dep_synth/lig_dom"/>
</dbReference>
<dbReference type="AlphaFoldDB" id="A0A841C9R5"/>
<accession>A0A841C9R5</accession>
<dbReference type="GO" id="GO:0031177">
    <property type="term" value="F:phosphopantetheine binding"/>
    <property type="evidence" value="ECO:0007669"/>
    <property type="project" value="TreeGrafter"/>
</dbReference>